<evidence type="ECO:0000313" key="2">
    <source>
        <dbReference type="EMBL" id="CAG7718169.1"/>
    </source>
</evidence>
<dbReference type="AlphaFoldDB" id="A0A8J2JNX6"/>
<name>A0A8J2JNX6_9HEXA</name>
<proteinExistence type="predicted"/>
<gene>
    <name evidence="2" type="ORF">AFUS01_LOCUS7586</name>
</gene>
<feature type="compositionally biased region" description="Basic and acidic residues" evidence="1">
    <location>
        <begin position="117"/>
        <end position="127"/>
    </location>
</feature>
<dbReference type="Proteomes" id="UP000708208">
    <property type="component" value="Unassembled WGS sequence"/>
</dbReference>
<comment type="caution">
    <text evidence="2">The sequence shown here is derived from an EMBL/GenBank/DDBJ whole genome shotgun (WGS) entry which is preliminary data.</text>
</comment>
<evidence type="ECO:0000256" key="1">
    <source>
        <dbReference type="SAM" id="MobiDB-lite"/>
    </source>
</evidence>
<reference evidence="2" key="1">
    <citation type="submission" date="2021-06" db="EMBL/GenBank/DDBJ databases">
        <authorList>
            <person name="Hodson N. C."/>
            <person name="Mongue J. A."/>
            <person name="Jaron S. K."/>
        </authorList>
    </citation>
    <scope>NUCLEOTIDE SEQUENCE</scope>
</reference>
<feature type="compositionally biased region" description="Polar residues" evidence="1">
    <location>
        <begin position="91"/>
        <end position="101"/>
    </location>
</feature>
<dbReference type="EMBL" id="CAJVCH010051381">
    <property type="protein sequence ID" value="CAG7718169.1"/>
    <property type="molecule type" value="Genomic_DNA"/>
</dbReference>
<feature type="region of interest" description="Disordered" evidence="1">
    <location>
        <begin position="89"/>
        <end position="127"/>
    </location>
</feature>
<protein>
    <submittedName>
        <fullName evidence="2">Uncharacterized protein</fullName>
    </submittedName>
</protein>
<evidence type="ECO:0000313" key="3">
    <source>
        <dbReference type="Proteomes" id="UP000708208"/>
    </source>
</evidence>
<accession>A0A8J2JNX6</accession>
<organism evidence="2 3">
    <name type="scientific">Allacma fusca</name>
    <dbReference type="NCBI Taxonomy" id="39272"/>
    <lineage>
        <taxon>Eukaryota</taxon>
        <taxon>Metazoa</taxon>
        <taxon>Ecdysozoa</taxon>
        <taxon>Arthropoda</taxon>
        <taxon>Hexapoda</taxon>
        <taxon>Collembola</taxon>
        <taxon>Symphypleona</taxon>
        <taxon>Sminthuridae</taxon>
        <taxon>Allacma</taxon>
    </lineage>
</organism>
<keyword evidence="3" id="KW-1185">Reference proteome</keyword>
<sequence length="145" mass="16285">MGRAAREEARRIVIRCGKGTDAATIMEWEQDLSDAFTSNNTADVERVKHYSPRCHLSAISSAPTLASTPIPKNKLPIKVLGCKHQPISAHQIKNNEQSHISPEQIFPEDPSSGPRKTPHDQQITRRDLDDHHTVSLFWISCRSLQ</sequence>